<evidence type="ECO:0008006" key="4">
    <source>
        <dbReference type="Google" id="ProtNLM"/>
    </source>
</evidence>
<reference evidence="2 3" key="1">
    <citation type="submission" date="2017-11" db="EMBL/GenBank/DDBJ databases">
        <title>Comparative genomics of Botrytis spp.</title>
        <authorList>
            <person name="Valero-Jimenez C.A."/>
            <person name="Tapia P."/>
            <person name="Veloso J."/>
            <person name="Silva-Moreno E."/>
            <person name="Staats M."/>
            <person name="Valdes J.H."/>
            <person name="Van Kan J.A.L."/>
        </authorList>
    </citation>
    <scope>NUCLEOTIDE SEQUENCE [LARGE SCALE GENOMIC DNA]</scope>
    <source>
        <strain evidence="2 3">MUCL2830</strain>
    </source>
</reference>
<dbReference type="OrthoDB" id="5189319at2759"/>
<sequence>MHPLQISLSLLLISTSASPLPLSLPSPLIPLLDTLINITISASTLNSAPPTALTTTTHSAECADVNQGALVCCPSIVDGDQPVVVMAARMFGFVLNGNSVNGVGCRSIDDGAYCPVLEHRLCCQVTDLFGDVVSWCGGTLIWRIRLDVGMGVE</sequence>
<accession>A0A4Y8CMX0</accession>
<feature type="chain" id="PRO_5021481702" description="Hydrophobin" evidence="1">
    <location>
        <begin position="18"/>
        <end position="153"/>
    </location>
</feature>
<protein>
    <recommendedName>
        <fullName evidence="4">Hydrophobin</fullName>
    </recommendedName>
</protein>
<evidence type="ECO:0000313" key="2">
    <source>
        <dbReference type="EMBL" id="TEY39452.1"/>
    </source>
</evidence>
<evidence type="ECO:0000256" key="1">
    <source>
        <dbReference type="SAM" id="SignalP"/>
    </source>
</evidence>
<proteinExistence type="predicted"/>
<comment type="caution">
    <text evidence="2">The sequence shown here is derived from an EMBL/GenBank/DDBJ whole genome shotgun (WGS) entry which is preliminary data.</text>
</comment>
<keyword evidence="3" id="KW-1185">Reference proteome</keyword>
<dbReference type="EMBL" id="PHWZ01000454">
    <property type="protein sequence ID" value="TEY39452.1"/>
    <property type="molecule type" value="Genomic_DNA"/>
</dbReference>
<dbReference type="AlphaFoldDB" id="A0A4Y8CMX0"/>
<keyword evidence="1" id="KW-0732">Signal</keyword>
<gene>
    <name evidence="2" type="ORF">BOTCAL_0455g00060</name>
</gene>
<organism evidence="2 3">
    <name type="scientific">Botryotinia calthae</name>
    <dbReference type="NCBI Taxonomy" id="38488"/>
    <lineage>
        <taxon>Eukaryota</taxon>
        <taxon>Fungi</taxon>
        <taxon>Dikarya</taxon>
        <taxon>Ascomycota</taxon>
        <taxon>Pezizomycotina</taxon>
        <taxon>Leotiomycetes</taxon>
        <taxon>Helotiales</taxon>
        <taxon>Sclerotiniaceae</taxon>
        <taxon>Botryotinia</taxon>
    </lineage>
</organism>
<dbReference type="Proteomes" id="UP000297299">
    <property type="component" value="Unassembled WGS sequence"/>
</dbReference>
<evidence type="ECO:0000313" key="3">
    <source>
        <dbReference type="Proteomes" id="UP000297299"/>
    </source>
</evidence>
<feature type="signal peptide" evidence="1">
    <location>
        <begin position="1"/>
        <end position="17"/>
    </location>
</feature>
<name>A0A4Y8CMX0_9HELO</name>